<gene>
    <name evidence="4" type="ORF">SLS53_008890</name>
</gene>
<evidence type="ECO:0000256" key="2">
    <source>
        <dbReference type="SAM" id="MobiDB-lite"/>
    </source>
</evidence>
<feature type="region of interest" description="Disordered" evidence="2">
    <location>
        <begin position="317"/>
        <end position="341"/>
    </location>
</feature>
<keyword evidence="5" id="KW-1185">Reference proteome</keyword>
<feature type="transmembrane region" description="Helical" evidence="3">
    <location>
        <begin position="7"/>
        <end position="31"/>
    </location>
</feature>
<evidence type="ECO:0000256" key="3">
    <source>
        <dbReference type="SAM" id="Phobius"/>
    </source>
</evidence>
<feature type="coiled-coil region" evidence="1">
    <location>
        <begin position="162"/>
        <end position="210"/>
    </location>
</feature>
<dbReference type="EMBL" id="JAJSPL020000059">
    <property type="protein sequence ID" value="KAK7731019.1"/>
    <property type="molecule type" value="Genomic_DNA"/>
</dbReference>
<proteinExistence type="predicted"/>
<comment type="caution">
    <text evidence="4">The sequence shown here is derived from an EMBL/GenBank/DDBJ whole genome shotgun (WGS) entry which is preliminary data.</text>
</comment>
<name>A0AAN9TZA8_9PEZI</name>
<keyword evidence="1" id="KW-0175">Coiled coil</keyword>
<protein>
    <submittedName>
        <fullName evidence="4">Uncharacterized protein</fullName>
    </submittedName>
</protein>
<keyword evidence="3" id="KW-0812">Transmembrane</keyword>
<organism evidence="4 5">
    <name type="scientific">Cytospora paraplurivora</name>
    <dbReference type="NCBI Taxonomy" id="2898453"/>
    <lineage>
        <taxon>Eukaryota</taxon>
        <taxon>Fungi</taxon>
        <taxon>Dikarya</taxon>
        <taxon>Ascomycota</taxon>
        <taxon>Pezizomycotina</taxon>
        <taxon>Sordariomycetes</taxon>
        <taxon>Sordariomycetidae</taxon>
        <taxon>Diaporthales</taxon>
        <taxon>Cytosporaceae</taxon>
        <taxon>Cytospora</taxon>
    </lineage>
</organism>
<feature type="region of interest" description="Disordered" evidence="2">
    <location>
        <begin position="257"/>
        <end position="302"/>
    </location>
</feature>
<keyword evidence="3" id="KW-1133">Transmembrane helix</keyword>
<keyword evidence="3" id="KW-0472">Membrane</keyword>
<feature type="compositionally biased region" description="Basic residues" evidence="2">
    <location>
        <begin position="83"/>
        <end position="99"/>
    </location>
</feature>
<evidence type="ECO:0000256" key="1">
    <source>
        <dbReference type="SAM" id="Coils"/>
    </source>
</evidence>
<sequence length="341" mass="40261">MYRSYGLYNFYVVMEVFALAAYLSLGAVYAWKLLTKGSSCADLGQKGCVAVLATDAFTSIAGVMQIPQIIALMLLFDERPRKPFKPKKPRKPKQPKQPKPRPQTPAKTYPESFPELQPPPPSYSFNEKRLDRQLDDTWALDQLEREQWERDTRRLRAQAKARRDADKRAANRERELMELEKRRRKQEEDIQNLKEQARVREEHARRLKEDLWEREASLEDEYDDDGRREDEIAVLQAKIRDQDEKLLRIKEIQRQVDRGRRDPEDILPPPPLEAVLRGQNLRASTSQRRQESGDEVTPLMEHTYREQERIRKEYERRKRLTVTSRPKTCGIKSRNHKTVPT</sequence>
<reference evidence="4 5" key="1">
    <citation type="journal article" date="2023" name="PLoS ONE">
        <title>Cytospora paraplurivora sp. nov. isolated from orchards with fruit tree decline syndrome in Ontario, Canada.</title>
        <authorList>
            <person name="Ilyukhin E."/>
            <person name="Nguyen H.D.T."/>
            <person name="Castle A.J."/>
            <person name="Ellouze W."/>
        </authorList>
    </citation>
    <scope>NUCLEOTIDE SEQUENCE [LARGE SCALE GENOMIC DNA]</scope>
    <source>
        <strain evidence="4 5">FDS-564</strain>
    </source>
</reference>
<dbReference type="AlphaFoldDB" id="A0AAN9TZA8"/>
<evidence type="ECO:0000313" key="5">
    <source>
        <dbReference type="Proteomes" id="UP001320245"/>
    </source>
</evidence>
<accession>A0AAN9TZA8</accession>
<evidence type="ECO:0000313" key="4">
    <source>
        <dbReference type="EMBL" id="KAK7731019.1"/>
    </source>
</evidence>
<feature type="region of interest" description="Disordered" evidence="2">
    <location>
        <begin position="83"/>
        <end position="127"/>
    </location>
</feature>
<dbReference type="Proteomes" id="UP001320245">
    <property type="component" value="Unassembled WGS sequence"/>
</dbReference>